<evidence type="ECO:0000313" key="1">
    <source>
        <dbReference type="EMBL" id="WWV66804.1"/>
    </source>
</evidence>
<dbReference type="EMBL" id="CP146284">
    <property type="protein sequence ID" value="WWV66804.1"/>
    <property type="molecule type" value="Genomic_DNA"/>
</dbReference>
<protein>
    <recommendedName>
        <fullName evidence="3">Lipoprotein</fullName>
    </recommendedName>
</protein>
<reference evidence="1 2" key="1">
    <citation type="submission" date="2024-02" db="EMBL/GenBank/DDBJ databases">
        <title>Whole genome sequencing of Parabacteroides sp. AD58.</title>
        <authorList>
            <person name="Chaplin A.V."/>
            <person name="Pikina A.P."/>
            <person name="Sokolova S.R."/>
            <person name="Korostin D.O."/>
            <person name="Efimov B.A."/>
        </authorList>
    </citation>
    <scope>NUCLEOTIDE SEQUENCE [LARGE SCALE GENOMIC DNA]</scope>
    <source>
        <strain evidence="1 2">AD58</strain>
    </source>
</reference>
<dbReference type="RefSeq" id="WP_251967652.1">
    <property type="nucleotide sequence ID" value="NZ_CP146284.1"/>
</dbReference>
<proteinExistence type="predicted"/>
<organism evidence="1 2">
    <name type="scientific">Parabacteroides absconsus</name>
    <dbReference type="NCBI Taxonomy" id="2951805"/>
    <lineage>
        <taxon>Bacteria</taxon>
        <taxon>Pseudomonadati</taxon>
        <taxon>Bacteroidota</taxon>
        <taxon>Bacteroidia</taxon>
        <taxon>Bacteroidales</taxon>
        <taxon>Tannerellaceae</taxon>
        <taxon>Parabacteroides</taxon>
    </lineage>
</organism>
<dbReference type="Proteomes" id="UP001320603">
    <property type="component" value="Chromosome"/>
</dbReference>
<evidence type="ECO:0000313" key="2">
    <source>
        <dbReference type="Proteomes" id="UP001320603"/>
    </source>
</evidence>
<name>A0ABZ2IRG8_9BACT</name>
<keyword evidence="2" id="KW-1185">Reference proteome</keyword>
<evidence type="ECO:0008006" key="3">
    <source>
        <dbReference type="Google" id="ProtNLM"/>
    </source>
</evidence>
<gene>
    <name evidence="1" type="ORF">NEE14_002095</name>
</gene>
<accession>A0ABZ2IRG8</accession>
<sequence length="425" mass="47701">MNMQYIVIGLTWLLAGCGLSGDNNSARRDSEDMYVEEVTDILPNERKPTATVFDKTRRVTLYDPYMQNAEVMTMDCLPGWQVIGRVDLEGLEKCNDGSNIQIKGSDGVRQLGFYFEQSRSYYDEADGVPTGQRHPLLQKLKRPYTTAEDYLRFVVQTQFPDAESVELKDVVGYDKLPSEQQKEIQKFGQVLLEAVKVGLSRSAMGSGFSQILNAYPDVAIAEYIIKLKNGKLLYHAAFAKFFIYDLCMPSGMMSTVDRRYWSVVDLKTATAPDEESLQVAMTEMNTMNASVKLNQQYQAAILAIQQGRNDRMKQEIFAGIARNQRQAAALSRQIQENAAEISDIQMSMYESTSAMQDRVTALRSEAIREVNPYVSSDGTVVDIPIGSGTQVWSTSDAGTILSSDSYFFNPNIGSTIEYQEMQLLR</sequence>